<evidence type="ECO:0000313" key="3">
    <source>
        <dbReference type="EMBL" id="QYA42455.1"/>
    </source>
</evidence>
<keyword evidence="1" id="KW-0802">TPR repeat</keyword>
<proteinExistence type="predicted"/>
<dbReference type="EMBL" id="CP079981">
    <property type="protein sequence ID" value="QYA42455.1"/>
    <property type="molecule type" value="Genomic_DNA"/>
</dbReference>
<dbReference type="Gene3D" id="1.25.40.10">
    <property type="entry name" value="Tetratricopeptide repeat domain"/>
    <property type="match status" value="1"/>
</dbReference>
<dbReference type="SMART" id="SM00028">
    <property type="entry name" value="TPR"/>
    <property type="match status" value="3"/>
</dbReference>
<evidence type="ECO:0000259" key="2">
    <source>
        <dbReference type="Pfam" id="PF12688"/>
    </source>
</evidence>
<dbReference type="Pfam" id="PF12688">
    <property type="entry name" value="TPR_5"/>
    <property type="match status" value="1"/>
</dbReference>
<evidence type="ECO:0000313" key="4">
    <source>
        <dbReference type="Proteomes" id="UP000826802"/>
    </source>
</evidence>
<dbReference type="InterPro" id="IPR041656">
    <property type="entry name" value="TPR_5"/>
</dbReference>
<organism evidence="3 4">
    <name type="scientific">Macrococcoides bohemicum</name>
    <dbReference type="NCBI Taxonomy" id="1903056"/>
    <lineage>
        <taxon>Bacteria</taxon>
        <taxon>Bacillati</taxon>
        <taxon>Bacillota</taxon>
        <taxon>Bacilli</taxon>
        <taxon>Bacillales</taxon>
        <taxon>Staphylococcaceae</taxon>
        <taxon>Macrococcoides</taxon>
    </lineage>
</organism>
<dbReference type="RefSeq" id="WP_096077696.1">
    <property type="nucleotide sequence ID" value="NZ_CP079981.1"/>
</dbReference>
<sequence>MENFEKLNEAIVLREKGRAEDNQKLISQSRTMLFELLELNKNNPDVNYHVGVSFDNAGFTLDAIPYYEKSIELGLNTIDLERCYLGLGSSYRLVGEYEKAVKVLKTGVKLYPTNKALQTFLSIAYYNVGNYKEALEITLNNLVDTSDDEKIKFFNKPLKFYANHLDETWSPKKYKDN</sequence>
<dbReference type="InterPro" id="IPR019734">
    <property type="entry name" value="TPR_rpt"/>
</dbReference>
<reference evidence="3 4" key="1">
    <citation type="submission" date="2021-07" db="EMBL/GenBank/DDBJ databases">
        <title>Prevalence and characterization of methicillin-resistant Macrococcus spp. in food producing animals and meat in Switzerland in 2019.</title>
        <authorList>
            <person name="Keller J.E."/>
            <person name="Schwendener S."/>
            <person name="Neuenschwander J."/>
            <person name="Overesch G."/>
            <person name="Perreten V."/>
        </authorList>
    </citation>
    <scope>NUCLEOTIDE SEQUENCE [LARGE SCALE GENOMIC DNA]</scope>
    <source>
        <strain evidence="3 4">19Msa0936</strain>
    </source>
</reference>
<dbReference type="InterPro" id="IPR011990">
    <property type="entry name" value="TPR-like_helical_dom_sf"/>
</dbReference>
<keyword evidence="4" id="KW-1185">Reference proteome</keyword>
<protein>
    <submittedName>
        <fullName evidence="3">Tetratricopeptide repeat protein</fullName>
    </submittedName>
</protein>
<accession>A0AAJ4PBD9</accession>
<name>A0AAJ4PBD9_9STAP</name>
<feature type="repeat" description="TPR" evidence="1">
    <location>
        <begin position="81"/>
        <end position="114"/>
    </location>
</feature>
<dbReference type="SUPFAM" id="SSF48452">
    <property type="entry name" value="TPR-like"/>
    <property type="match status" value="1"/>
</dbReference>
<evidence type="ECO:0000256" key="1">
    <source>
        <dbReference type="PROSITE-ProRule" id="PRU00339"/>
    </source>
</evidence>
<dbReference type="Proteomes" id="UP000826802">
    <property type="component" value="Chromosome"/>
</dbReference>
<feature type="domain" description="Tetratrico peptide repeat group 5" evidence="2">
    <location>
        <begin position="48"/>
        <end position="144"/>
    </location>
</feature>
<gene>
    <name evidence="3" type="ORF">KYI11_00440</name>
</gene>
<dbReference type="PROSITE" id="PS50005">
    <property type="entry name" value="TPR"/>
    <property type="match status" value="1"/>
</dbReference>
<dbReference type="AlphaFoldDB" id="A0AAJ4PBD9"/>